<keyword evidence="3" id="KW-1185">Reference proteome</keyword>
<feature type="transmembrane region" description="Helical" evidence="1">
    <location>
        <begin position="156"/>
        <end position="176"/>
    </location>
</feature>
<evidence type="ECO:0000313" key="3">
    <source>
        <dbReference type="Proteomes" id="UP000007113"/>
    </source>
</evidence>
<keyword evidence="1" id="KW-0472">Membrane</keyword>
<name>G8P183_GRAMM</name>
<reference evidence="2 3" key="1">
    <citation type="submission" date="2011-11" db="EMBL/GenBank/DDBJ databases">
        <title>Complete sequence of Granulicella mallensis MP5ACTX8.</title>
        <authorList>
            <consortium name="US DOE Joint Genome Institute"/>
            <person name="Lucas S."/>
            <person name="Copeland A."/>
            <person name="Lapidus A."/>
            <person name="Cheng J.-F."/>
            <person name="Goodwin L."/>
            <person name="Pitluck S."/>
            <person name="Peters L."/>
            <person name="Lu M."/>
            <person name="Detter J.C."/>
            <person name="Han C."/>
            <person name="Tapia R."/>
            <person name="Land M."/>
            <person name="Hauser L."/>
            <person name="Kyrpides N."/>
            <person name="Ivanova N."/>
            <person name="Mikhailova N."/>
            <person name="Pagani I."/>
            <person name="Rawat S."/>
            <person name="Mannisto M."/>
            <person name="Haggblom M."/>
            <person name="Woyke T."/>
        </authorList>
    </citation>
    <scope>NUCLEOTIDE SEQUENCE [LARGE SCALE GENOMIC DNA]</scope>
    <source>
        <strain evidence="3">ATCC BAA-1857 / DSM 23137 / MP5ACTX8</strain>
    </source>
</reference>
<dbReference type="EMBL" id="CP003130">
    <property type="protein sequence ID" value="AEU38101.1"/>
    <property type="molecule type" value="Genomic_DNA"/>
</dbReference>
<gene>
    <name evidence="2" type="ordered locus">AciX8_3817</name>
</gene>
<accession>G8P183</accession>
<dbReference type="HOGENOM" id="CLU_036287_0_0_0"/>
<organism evidence="2 3">
    <name type="scientific">Granulicella mallensis (strain ATCC BAA-1857 / DSM 23137 / MP5ACTX8)</name>
    <dbReference type="NCBI Taxonomy" id="682795"/>
    <lineage>
        <taxon>Bacteria</taxon>
        <taxon>Pseudomonadati</taxon>
        <taxon>Acidobacteriota</taxon>
        <taxon>Terriglobia</taxon>
        <taxon>Terriglobales</taxon>
        <taxon>Acidobacteriaceae</taxon>
        <taxon>Granulicella</taxon>
    </lineage>
</organism>
<dbReference type="STRING" id="682795.AciX8_3817"/>
<sequence length="437" mass="47827">MSAGERSRYQDDERMLLLRQIAASRTFAKSPRLTKFLEFICLWLFEGRAREINEQQIGIHVFGRSAAYSASDDSIVRSQARLLRQRLEEYFEHECPHSVLIVTIPKGGYVPVFEPREVVQGVAVQPKPNAEAASAESSSVASAATAPAQKRGPRRVLLLAGLTALAVAIGVVGFFLRPRSPQPGAAADALWSELFTSASPTLIVPSDDALVLFQDFTKSPVQLDEYLSGTYLSKANLPSVNGISLSAEWFASHQLTSSADLNLALRLARLPQAVKADVETRNARVLRIDDLKSRNVILIGGVAANPWVGLFKDRLNFDVNWDWKASEGYVVNKHPQSGESALYRDTVTDGARRSYGVLAFLPGIEGNGDALLFQGTGMAGTESAADFPFSLTEFRNFAQRIGATHDRMPYFEVLLETSSVGGNAPEARVVAYRIIRP</sequence>
<keyword evidence="1" id="KW-1133">Transmembrane helix</keyword>
<dbReference type="AlphaFoldDB" id="G8P183"/>
<dbReference type="KEGG" id="gma:AciX8_3817"/>
<dbReference type="Proteomes" id="UP000007113">
    <property type="component" value="Chromosome"/>
</dbReference>
<keyword evidence="1" id="KW-0812">Transmembrane</keyword>
<dbReference type="eggNOG" id="COG3942">
    <property type="taxonomic scope" value="Bacteria"/>
</dbReference>
<proteinExistence type="predicted"/>
<evidence type="ECO:0000256" key="1">
    <source>
        <dbReference type="SAM" id="Phobius"/>
    </source>
</evidence>
<evidence type="ECO:0000313" key="2">
    <source>
        <dbReference type="EMBL" id="AEU38101.1"/>
    </source>
</evidence>
<protein>
    <submittedName>
        <fullName evidence="2">Uncharacterized protein</fullName>
    </submittedName>
</protein>